<feature type="domain" description="Protein kinase" evidence="8">
    <location>
        <begin position="114"/>
        <end position="176"/>
    </location>
</feature>
<protein>
    <recommendedName>
        <fullName evidence="8">Protein kinase domain-containing protein</fullName>
    </recommendedName>
</protein>
<evidence type="ECO:0000256" key="5">
    <source>
        <dbReference type="ARBA" id="ARBA00022840"/>
    </source>
</evidence>
<evidence type="ECO:0000313" key="9">
    <source>
        <dbReference type="EMBL" id="CAD6188387.1"/>
    </source>
</evidence>
<feature type="binding site" evidence="6">
    <location>
        <position position="144"/>
    </location>
    <ligand>
        <name>ATP</name>
        <dbReference type="ChEBI" id="CHEBI:30616"/>
    </ligand>
</feature>
<evidence type="ECO:0000256" key="3">
    <source>
        <dbReference type="ARBA" id="ARBA00022741"/>
    </source>
</evidence>
<dbReference type="GO" id="GO:0004674">
    <property type="term" value="F:protein serine/threonine kinase activity"/>
    <property type="evidence" value="ECO:0007669"/>
    <property type="project" value="UniProtKB-KW"/>
</dbReference>
<dbReference type="GO" id="GO:0005524">
    <property type="term" value="F:ATP binding"/>
    <property type="evidence" value="ECO:0007669"/>
    <property type="project" value="UniProtKB-UniRule"/>
</dbReference>
<evidence type="ECO:0000259" key="8">
    <source>
        <dbReference type="PROSITE" id="PS50011"/>
    </source>
</evidence>
<evidence type="ECO:0000313" key="10">
    <source>
        <dbReference type="Proteomes" id="UP000835052"/>
    </source>
</evidence>
<dbReference type="InterPro" id="IPR000719">
    <property type="entry name" value="Prot_kinase_dom"/>
</dbReference>
<feature type="compositionally biased region" description="Basic and acidic residues" evidence="7">
    <location>
        <begin position="9"/>
        <end position="23"/>
    </location>
</feature>
<organism evidence="9 10">
    <name type="scientific">Caenorhabditis auriculariae</name>
    <dbReference type="NCBI Taxonomy" id="2777116"/>
    <lineage>
        <taxon>Eukaryota</taxon>
        <taxon>Metazoa</taxon>
        <taxon>Ecdysozoa</taxon>
        <taxon>Nematoda</taxon>
        <taxon>Chromadorea</taxon>
        <taxon>Rhabditida</taxon>
        <taxon>Rhabditina</taxon>
        <taxon>Rhabditomorpha</taxon>
        <taxon>Rhabditoidea</taxon>
        <taxon>Rhabditidae</taxon>
        <taxon>Peloderinae</taxon>
        <taxon>Caenorhabditis</taxon>
    </lineage>
</organism>
<keyword evidence="3 6" id="KW-0547">Nucleotide-binding</keyword>
<keyword evidence="2" id="KW-0808">Transferase</keyword>
<evidence type="ECO:0000256" key="1">
    <source>
        <dbReference type="ARBA" id="ARBA00022527"/>
    </source>
</evidence>
<proteinExistence type="predicted"/>
<dbReference type="InterPro" id="IPR011009">
    <property type="entry name" value="Kinase-like_dom_sf"/>
</dbReference>
<reference evidence="9" key="1">
    <citation type="submission" date="2020-10" db="EMBL/GenBank/DDBJ databases">
        <authorList>
            <person name="Kikuchi T."/>
        </authorList>
    </citation>
    <scope>NUCLEOTIDE SEQUENCE</scope>
    <source>
        <strain evidence="9">NKZ352</strain>
    </source>
</reference>
<keyword evidence="5 6" id="KW-0067">ATP-binding</keyword>
<name>A0A8S1GYT5_9PELO</name>
<evidence type="ECO:0000256" key="4">
    <source>
        <dbReference type="ARBA" id="ARBA00022777"/>
    </source>
</evidence>
<keyword evidence="1" id="KW-0723">Serine/threonine-protein kinase</keyword>
<dbReference type="Proteomes" id="UP000835052">
    <property type="component" value="Unassembled WGS sequence"/>
</dbReference>
<dbReference type="SUPFAM" id="SSF56112">
    <property type="entry name" value="Protein kinase-like (PK-like)"/>
    <property type="match status" value="1"/>
</dbReference>
<evidence type="ECO:0000256" key="6">
    <source>
        <dbReference type="PROSITE-ProRule" id="PRU10141"/>
    </source>
</evidence>
<dbReference type="InterPro" id="IPR017441">
    <property type="entry name" value="Protein_kinase_ATP_BS"/>
</dbReference>
<dbReference type="PROSITE" id="PS00107">
    <property type="entry name" value="PROTEIN_KINASE_ATP"/>
    <property type="match status" value="1"/>
</dbReference>
<feature type="region of interest" description="Disordered" evidence="7">
    <location>
        <begin position="1"/>
        <end position="23"/>
    </location>
</feature>
<accession>A0A8S1GYT5</accession>
<dbReference type="PANTHER" id="PTHR24355:SF1">
    <property type="entry name" value="RIBOSOMAL PROTEIN S6 KINASE-RELATED PROTEIN"/>
    <property type="match status" value="1"/>
</dbReference>
<dbReference type="Gene3D" id="3.30.200.20">
    <property type="entry name" value="Phosphorylase Kinase, domain 1"/>
    <property type="match status" value="1"/>
</dbReference>
<comment type="caution">
    <text evidence="9">The sequence shown here is derived from an EMBL/GenBank/DDBJ whole genome shotgun (WGS) entry which is preliminary data.</text>
</comment>
<feature type="region of interest" description="Disordered" evidence="7">
    <location>
        <begin position="52"/>
        <end position="85"/>
    </location>
</feature>
<gene>
    <name evidence="9" type="ORF">CAUJ_LOCUS4306</name>
</gene>
<keyword evidence="4" id="KW-0418">Kinase</keyword>
<dbReference type="PROSITE" id="PS50011">
    <property type="entry name" value="PROTEIN_KINASE_DOM"/>
    <property type="match status" value="1"/>
</dbReference>
<dbReference type="PANTHER" id="PTHR24355">
    <property type="entry name" value="G PROTEIN-COUPLED RECEPTOR KINASE/RIBOSOMAL PROTEIN S6 KINASE"/>
    <property type="match status" value="1"/>
</dbReference>
<evidence type="ECO:0000256" key="2">
    <source>
        <dbReference type="ARBA" id="ARBA00022679"/>
    </source>
</evidence>
<sequence>MGNVATRKRPADKADEPERKRMRFSLEPHYEEINISSRLRFLRQRLQARRNDGRRRALHEPFSALTPSREDEVEEPHTGEVTPTPLKKDCPLPWFDVLFLPEFPTRSIINEKSFTLERQLGRGSFGTVYCASALHDSQRKFAIKVQQKNEVISRHAVLQVRREASIQVRATKSPQK</sequence>
<evidence type="ECO:0000256" key="7">
    <source>
        <dbReference type="SAM" id="MobiDB-lite"/>
    </source>
</evidence>
<dbReference type="AlphaFoldDB" id="A0A8S1GYT5"/>
<dbReference type="EMBL" id="CAJGYM010000008">
    <property type="protein sequence ID" value="CAD6188387.1"/>
    <property type="molecule type" value="Genomic_DNA"/>
</dbReference>
<keyword evidence="10" id="KW-1185">Reference proteome</keyword>